<sequence length="251" mass="27936">MAYRNDIDLEFLGEMKSEDLGDLVYCLTHDKNGKARWTEELTGSRKYKMYYPDHQQYWQEIAAEIQCFGADTFATIFRGGKGVLYREVLTDVCDKLKVNYHEKSSVERIELALLSKILEDALNKMTQEQLKEIASELGVNNVEMMSKGALAAVIIKIFNFGGFYSYQLTVIIVNAILKALIGRGLSILGNTILVRILSIITGPIGLVVTGIWTAVDIAGAAYRVTIPAVIAVAALRQKHLYGDMGGKIFDK</sequence>
<evidence type="ECO:0000259" key="3">
    <source>
        <dbReference type="Pfam" id="PF03981"/>
    </source>
</evidence>
<dbReference type="InterPro" id="IPR025217">
    <property type="entry name" value="DUF3944"/>
</dbReference>
<dbReference type="Proteomes" id="UP000036027">
    <property type="component" value="Unassembled WGS sequence"/>
</dbReference>
<gene>
    <name evidence="5" type="ORF">PL75_08245</name>
</gene>
<comment type="caution">
    <text evidence="5">The sequence shown here is derived from an EMBL/GenBank/DDBJ whole genome shotgun (WGS) entry which is preliminary data.</text>
</comment>
<reference evidence="5 6" key="1">
    <citation type="submission" date="2014-11" db="EMBL/GenBank/DDBJ databases">
        <title>Genome of a novel goose pathogen.</title>
        <authorList>
            <person name="Hansen C.M."/>
            <person name="Hueffer K."/>
            <person name="Choi S.C."/>
        </authorList>
    </citation>
    <scope>NUCLEOTIDE SEQUENCE [LARGE SCALE GENOMIC DNA]</scope>
    <source>
        <strain evidence="5 6">KH1503</strain>
    </source>
</reference>
<dbReference type="Pfam" id="PF13099">
    <property type="entry name" value="DUF3944"/>
    <property type="match status" value="1"/>
</dbReference>
<dbReference type="AlphaFoldDB" id="A0A0J1C2C4"/>
<name>A0A0J1C2C4_9NEIS</name>
<feature type="domain" description="Ubiquinol-cytochrome c chaperone" evidence="3">
    <location>
        <begin position="54"/>
        <end position="227"/>
    </location>
</feature>
<keyword evidence="2" id="KW-0812">Transmembrane</keyword>
<protein>
    <submittedName>
        <fullName evidence="5">Uncharacterized protein</fullName>
    </submittedName>
</protein>
<keyword evidence="6" id="KW-1185">Reference proteome</keyword>
<organism evidence="5 6">
    <name type="scientific">Neisseria arctica</name>
    <dbReference type="NCBI Taxonomy" id="1470200"/>
    <lineage>
        <taxon>Bacteria</taxon>
        <taxon>Pseudomonadati</taxon>
        <taxon>Pseudomonadota</taxon>
        <taxon>Betaproteobacteria</taxon>
        <taxon>Neisseriales</taxon>
        <taxon>Neisseriaceae</taxon>
        <taxon>Neisseria</taxon>
    </lineage>
</organism>
<dbReference type="InterPro" id="IPR021150">
    <property type="entry name" value="Ubiq_cyt_c_chap"/>
</dbReference>
<feature type="domain" description="DUF3944" evidence="4">
    <location>
        <begin position="3"/>
        <end position="37"/>
    </location>
</feature>
<comment type="similarity">
    <text evidence="1">Belongs to the UPF0174 family.</text>
</comment>
<keyword evidence="2" id="KW-0472">Membrane</keyword>
<proteinExistence type="inferred from homology"/>
<feature type="transmembrane region" description="Helical" evidence="2">
    <location>
        <begin position="193"/>
        <end position="214"/>
    </location>
</feature>
<dbReference type="OrthoDB" id="9128717at2"/>
<keyword evidence="2" id="KW-1133">Transmembrane helix</keyword>
<evidence type="ECO:0000313" key="6">
    <source>
        <dbReference type="Proteomes" id="UP000036027"/>
    </source>
</evidence>
<dbReference type="EMBL" id="JTDO01000013">
    <property type="protein sequence ID" value="KLT72378.1"/>
    <property type="molecule type" value="Genomic_DNA"/>
</dbReference>
<accession>A0A0J1C2C4</accession>
<dbReference type="RefSeq" id="WP_047761454.1">
    <property type="nucleotide sequence ID" value="NZ_CP091510.1"/>
</dbReference>
<evidence type="ECO:0000259" key="4">
    <source>
        <dbReference type="Pfam" id="PF13099"/>
    </source>
</evidence>
<evidence type="ECO:0000256" key="1">
    <source>
        <dbReference type="ARBA" id="ARBA00006436"/>
    </source>
</evidence>
<evidence type="ECO:0000256" key="2">
    <source>
        <dbReference type="SAM" id="Phobius"/>
    </source>
</evidence>
<dbReference type="SMR" id="A0A0J1C2C4"/>
<dbReference type="Pfam" id="PF03981">
    <property type="entry name" value="Ubiq_cyt_C_chap"/>
    <property type="match status" value="1"/>
</dbReference>
<dbReference type="PATRIC" id="fig|1470200.3.peg.571"/>
<feature type="transmembrane region" description="Helical" evidence="2">
    <location>
        <begin position="163"/>
        <end position="181"/>
    </location>
</feature>
<evidence type="ECO:0000313" key="5">
    <source>
        <dbReference type="EMBL" id="KLT72378.1"/>
    </source>
</evidence>